<dbReference type="Proteomes" id="UP001470230">
    <property type="component" value="Unassembled WGS sequence"/>
</dbReference>
<reference evidence="2 5" key="1">
    <citation type="submission" date="2024-04" db="EMBL/GenBank/DDBJ databases">
        <title>Tritrichomonas musculus Genome.</title>
        <authorList>
            <person name="Alves-Ferreira E."/>
            <person name="Grigg M."/>
            <person name="Lorenzi H."/>
            <person name="Galac M."/>
        </authorList>
    </citation>
    <scope>NUCLEOTIDE SEQUENCE [LARGE SCALE GENOMIC DNA]</scope>
    <source>
        <strain evidence="2 5">EAF2021</strain>
    </source>
</reference>
<evidence type="ECO:0000313" key="4">
    <source>
        <dbReference type="EMBL" id="KAK8890696.1"/>
    </source>
</evidence>
<evidence type="ECO:0000313" key="5">
    <source>
        <dbReference type="Proteomes" id="UP001470230"/>
    </source>
</evidence>
<sequence length="174" mass="19902">MIKKRNNTAGINANISLEPSAASQSTNNLTNNIIINKRDDGKEEIVITRDVELNEEKEEKFKDVRNLILETYAQILLENDKTLITNLISKKCIIVSLNSLQEIIKNMLKCEDVIVFPDEDLGCCSAKTNPIRKIDAIKIIKENGEVVMDFKNVYNKEWNELVNVYHLCLKYCVV</sequence>
<dbReference type="EMBL" id="JAPFFF010000061">
    <property type="protein sequence ID" value="KAK8837156.1"/>
    <property type="molecule type" value="Genomic_DNA"/>
</dbReference>
<accession>A0ABR2GU10</accession>
<gene>
    <name evidence="3" type="ORF">M9Y10_031317</name>
    <name evidence="4" type="ORF">M9Y10_035481</name>
    <name evidence="2" type="ORF">M9Y10_036885</name>
    <name evidence="1" type="ORF">M9Y10_037512</name>
</gene>
<evidence type="ECO:0000313" key="2">
    <source>
        <dbReference type="EMBL" id="KAK8837156.1"/>
    </source>
</evidence>
<dbReference type="EMBL" id="JAPFFF010000064">
    <property type="protein sequence ID" value="KAK8836578.1"/>
    <property type="molecule type" value="Genomic_DNA"/>
</dbReference>
<proteinExistence type="predicted"/>
<protein>
    <submittedName>
        <fullName evidence="2">Uncharacterized protein</fullName>
    </submittedName>
</protein>
<name>A0ABR2GU10_9EUKA</name>
<organism evidence="2 5">
    <name type="scientific">Tritrichomonas musculus</name>
    <dbReference type="NCBI Taxonomy" id="1915356"/>
    <lineage>
        <taxon>Eukaryota</taxon>
        <taxon>Metamonada</taxon>
        <taxon>Parabasalia</taxon>
        <taxon>Tritrichomonadida</taxon>
        <taxon>Tritrichomonadidae</taxon>
        <taxon>Tritrichomonas</taxon>
    </lineage>
</organism>
<evidence type="ECO:0000313" key="1">
    <source>
        <dbReference type="EMBL" id="KAK8836578.1"/>
    </source>
</evidence>
<keyword evidence="5" id="KW-1185">Reference proteome</keyword>
<dbReference type="EMBL" id="JAPFFF010000049">
    <property type="protein sequence ID" value="KAK8840032.1"/>
    <property type="molecule type" value="Genomic_DNA"/>
</dbReference>
<dbReference type="EMBL" id="JAPFFF010000005">
    <property type="protein sequence ID" value="KAK8890696.1"/>
    <property type="molecule type" value="Genomic_DNA"/>
</dbReference>
<evidence type="ECO:0000313" key="3">
    <source>
        <dbReference type="EMBL" id="KAK8840032.1"/>
    </source>
</evidence>
<comment type="caution">
    <text evidence="2">The sequence shown here is derived from an EMBL/GenBank/DDBJ whole genome shotgun (WGS) entry which is preliminary data.</text>
</comment>